<evidence type="ECO:0000313" key="1">
    <source>
        <dbReference type="EMBL" id="CAB1452745.1"/>
    </source>
</evidence>
<name>A0A9N7Z666_PLEPL</name>
<gene>
    <name evidence="1" type="ORF">PLEPLA_LOCUS40495</name>
</gene>
<dbReference type="AlphaFoldDB" id="A0A9N7Z666"/>
<keyword evidence="2" id="KW-1185">Reference proteome</keyword>
<accession>A0A9N7Z666</accession>
<dbReference type="EMBL" id="CADEAL010004141">
    <property type="protein sequence ID" value="CAB1452745.1"/>
    <property type="molecule type" value="Genomic_DNA"/>
</dbReference>
<organism evidence="1 2">
    <name type="scientific">Pleuronectes platessa</name>
    <name type="common">European plaice</name>
    <dbReference type="NCBI Taxonomy" id="8262"/>
    <lineage>
        <taxon>Eukaryota</taxon>
        <taxon>Metazoa</taxon>
        <taxon>Chordata</taxon>
        <taxon>Craniata</taxon>
        <taxon>Vertebrata</taxon>
        <taxon>Euteleostomi</taxon>
        <taxon>Actinopterygii</taxon>
        <taxon>Neopterygii</taxon>
        <taxon>Teleostei</taxon>
        <taxon>Neoteleostei</taxon>
        <taxon>Acanthomorphata</taxon>
        <taxon>Carangaria</taxon>
        <taxon>Pleuronectiformes</taxon>
        <taxon>Pleuronectoidei</taxon>
        <taxon>Pleuronectidae</taxon>
        <taxon>Pleuronectes</taxon>
    </lineage>
</organism>
<protein>
    <submittedName>
        <fullName evidence="1">Uncharacterized protein</fullName>
    </submittedName>
</protein>
<sequence length="110" mass="12229">MRKQTRRRMRKSFDSVVGAFTAMSPDRRFSDSRPGLTAASPATTALTRRRLLYVVAAISSTRLTQSLDFKANHYQQSNIAIIYSGISFFLPTLAAYSSAVNHRQTVAANL</sequence>
<proteinExistence type="predicted"/>
<comment type="caution">
    <text evidence="1">The sequence shown here is derived from an EMBL/GenBank/DDBJ whole genome shotgun (WGS) entry which is preliminary data.</text>
</comment>
<evidence type="ECO:0000313" key="2">
    <source>
        <dbReference type="Proteomes" id="UP001153269"/>
    </source>
</evidence>
<dbReference type="Proteomes" id="UP001153269">
    <property type="component" value="Unassembled WGS sequence"/>
</dbReference>
<reference evidence="1" key="1">
    <citation type="submission" date="2020-03" db="EMBL/GenBank/DDBJ databases">
        <authorList>
            <person name="Weist P."/>
        </authorList>
    </citation>
    <scope>NUCLEOTIDE SEQUENCE</scope>
</reference>